<evidence type="ECO:0000256" key="2">
    <source>
        <dbReference type="ARBA" id="ARBA00023315"/>
    </source>
</evidence>
<dbReference type="RefSeq" id="WP_262431543.1">
    <property type="nucleotide sequence ID" value="NZ_JACRTE010000003.1"/>
</dbReference>
<evidence type="ECO:0000313" key="4">
    <source>
        <dbReference type="EMBL" id="MBC8595966.1"/>
    </source>
</evidence>
<gene>
    <name evidence="4" type="ORF">H8706_03665</name>
</gene>
<dbReference type="GO" id="GO:0016747">
    <property type="term" value="F:acyltransferase activity, transferring groups other than amino-acyl groups"/>
    <property type="evidence" value="ECO:0007669"/>
    <property type="project" value="InterPro"/>
</dbReference>
<keyword evidence="2" id="KW-0012">Acyltransferase</keyword>
<comment type="caution">
    <text evidence="4">The sequence shown here is derived from an EMBL/GenBank/DDBJ whole genome shotgun (WGS) entry which is preliminary data.</text>
</comment>
<dbReference type="EMBL" id="JACRTE010000003">
    <property type="protein sequence ID" value="MBC8595966.1"/>
    <property type="molecule type" value="Genomic_DNA"/>
</dbReference>
<dbReference type="PROSITE" id="PS51186">
    <property type="entry name" value="GNAT"/>
    <property type="match status" value="1"/>
</dbReference>
<dbReference type="InterPro" id="IPR000182">
    <property type="entry name" value="GNAT_dom"/>
</dbReference>
<feature type="domain" description="N-acetyltransferase" evidence="3">
    <location>
        <begin position="6"/>
        <end position="159"/>
    </location>
</feature>
<dbReference type="InterPro" id="IPR050832">
    <property type="entry name" value="Bact_Acetyltransf"/>
</dbReference>
<dbReference type="AlphaFoldDB" id="A0A926ISG1"/>
<accession>A0A926ISG1</accession>
<keyword evidence="5" id="KW-1185">Reference proteome</keyword>
<evidence type="ECO:0000313" key="5">
    <source>
        <dbReference type="Proteomes" id="UP000647416"/>
    </source>
</evidence>
<dbReference type="InterPro" id="IPR016181">
    <property type="entry name" value="Acyl_CoA_acyltransferase"/>
</dbReference>
<dbReference type="SUPFAM" id="SSF55729">
    <property type="entry name" value="Acyl-CoA N-acyltransferases (Nat)"/>
    <property type="match status" value="1"/>
</dbReference>
<evidence type="ECO:0000256" key="1">
    <source>
        <dbReference type="ARBA" id="ARBA00022679"/>
    </source>
</evidence>
<dbReference type="CDD" id="cd04301">
    <property type="entry name" value="NAT_SF"/>
    <property type="match status" value="1"/>
</dbReference>
<evidence type="ECO:0000259" key="3">
    <source>
        <dbReference type="PROSITE" id="PS51186"/>
    </source>
</evidence>
<dbReference type="Pfam" id="PF00583">
    <property type="entry name" value="Acetyltransf_1"/>
    <property type="match status" value="1"/>
</dbReference>
<name>A0A926ISG1_9FIRM</name>
<dbReference type="Proteomes" id="UP000647416">
    <property type="component" value="Unassembled WGS sequence"/>
</dbReference>
<organism evidence="4 5">
    <name type="scientific">Qingrenia yutianensis</name>
    <dbReference type="NCBI Taxonomy" id="2763676"/>
    <lineage>
        <taxon>Bacteria</taxon>
        <taxon>Bacillati</taxon>
        <taxon>Bacillota</taxon>
        <taxon>Clostridia</taxon>
        <taxon>Eubacteriales</taxon>
        <taxon>Oscillospiraceae</taxon>
        <taxon>Qingrenia</taxon>
    </lineage>
</organism>
<dbReference type="Gene3D" id="3.40.630.30">
    <property type="match status" value="1"/>
</dbReference>
<dbReference type="PANTHER" id="PTHR43877">
    <property type="entry name" value="AMINOALKYLPHOSPHONATE N-ACETYLTRANSFERASE-RELATED-RELATED"/>
    <property type="match status" value="1"/>
</dbReference>
<keyword evidence="1" id="KW-0808">Transferase</keyword>
<dbReference type="PANTHER" id="PTHR43877:SF2">
    <property type="entry name" value="AMINOALKYLPHOSPHONATE N-ACETYLTRANSFERASE-RELATED"/>
    <property type="match status" value="1"/>
</dbReference>
<protein>
    <submittedName>
        <fullName evidence="4">GNAT family N-acetyltransferase</fullName>
    </submittedName>
</protein>
<proteinExistence type="predicted"/>
<reference evidence="4" key="1">
    <citation type="submission" date="2020-08" db="EMBL/GenBank/DDBJ databases">
        <title>Genome public.</title>
        <authorList>
            <person name="Liu C."/>
            <person name="Sun Q."/>
        </authorList>
    </citation>
    <scope>NUCLEOTIDE SEQUENCE</scope>
    <source>
        <strain evidence="4">NSJ-50</strain>
    </source>
</reference>
<sequence length="159" mass="17521">MVNAGFEIRNASADDAEMIQKITHEAFSSYVKLANIDGSIAALDESLDDIKKDIGEKIVLVAYINGEVVGSVRVAKTGDDTAYLSRFGVSPKFQNLGIGKALMNLVDINMRVLGVKKLYLHTGSKISSLVTFYYGRGFYVESTSTDRGYIRAQMCKEYK</sequence>